<evidence type="ECO:0000313" key="3">
    <source>
        <dbReference type="Proteomes" id="UP000594262"/>
    </source>
</evidence>
<keyword evidence="3" id="KW-1185">Reference proteome</keyword>
<sequence>MASIINKLILLAIVIGSLRALSIYEDPIITDCKKKAMDICGGDTVLQDDEVNLDRSFIRPIIPTHGYCLYQNTQECINKHPPKMPPVLPGAKCEITHLQYPCTFQGVSEHFTVWVPSYHCTYDSPHYFPLLHKPIGEVN</sequence>
<dbReference type="Proteomes" id="UP000594262">
    <property type="component" value="Unplaced"/>
</dbReference>
<dbReference type="AlphaFoldDB" id="A0A7M5V099"/>
<name>A0A7M5V099_9CNID</name>
<accession>A0A7M5V099</accession>
<reference evidence="2" key="1">
    <citation type="submission" date="2021-01" db="UniProtKB">
        <authorList>
            <consortium name="EnsemblMetazoa"/>
        </authorList>
    </citation>
    <scope>IDENTIFICATION</scope>
</reference>
<organism evidence="2 3">
    <name type="scientific">Clytia hemisphaerica</name>
    <dbReference type="NCBI Taxonomy" id="252671"/>
    <lineage>
        <taxon>Eukaryota</taxon>
        <taxon>Metazoa</taxon>
        <taxon>Cnidaria</taxon>
        <taxon>Hydrozoa</taxon>
        <taxon>Hydroidolina</taxon>
        <taxon>Leptothecata</taxon>
        <taxon>Obeliida</taxon>
        <taxon>Clytiidae</taxon>
        <taxon>Clytia</taxon>
    </lineage>
</organism>
<feature type="chain" id="PRO_5029698421" evidence="1">
    <location>
        <begin position="21"/>
        <end position="139"/>
    </location>
</feature>
<dbReference type="EnsemblMetazoa" id="CLYHEMT009011.1">
    <property type="protein sequence ID" value="CLYHEMP009011.1"/>
    <property type="gene ID" value="CLYHEMG009011"/>
</dbReference>
<proteinExistence type="predicted"/>
<evidence type="ECO:0000256" key="1">
    <source>
        <dbReference type="SAM" id="SignalP"/>
    </source>
</evidence>
<feature type="signal peptide" evidence="1">
    <location>
        <begin position="1"/>
        <end position="20"/>
    </location>
</feature>
<protein>
    <submittedName>
        <fullName evidence="2">Uncharacterized protein</fullName>
    </submittedName>
</protein>
<keyword evidence="1" id="KW-0732">Signal</keyword>
<evidence type="ECO:0000313" key="2">
    <source>
        <dbReference type="EnsemblMetazoa" id="CLYHEMP009011.1"/>
    </source>
</evidence>